<dbReference type="GO" id="GO:0008270">
    <property type="term" value="F:zinc ion binding"/>
    <property type="evidence" value="ECO:0007669"/>
    <property type="project" value="UniProtKB-UniRule"/>
</dbReference>
<dbReference type="PANTHER" id="PTHR11079">
    <property type="entry name" value="CYTOSINE DEAMINASE FAMILY MEMBER"/>
    <property type="match status" value="1"/>
</dbReference>
<evidence type="ECO:0000256" key="2">
    <source>
        <dbReference type="ARBA" id="ARBA00011738"/>
    </source>
</evidence>
<feature type="binding site" evidence="8">
    <location>
        <position position="91"/>
    </location>
    <ligand>
        <name>Zn(2+)</name>
        <dbReference type="ChEBI" id="CHEBI:29105"/>
        <note>catalytic</note>
    </ligand>
</feature>
<feature type="binding site" evidence="8">
    <location>
        <position position="58"/>
    </location>
    <ligand>
        <name>Zn(2+)</name>
        <dbReference type="ChEBI" id="CHEBI:29105"/>
        <note>catalytic</note>
    </ligand>
</feature>
<dbReference type="InterPro" id="IPR028883">
    <property type="entry name" value="tRNA_aden_deaminase"/>
</dbReference>
<dbReference type="CDD" id="cd01285">
    <property type="entry name" value="nucleoside_deaminase"/>
    <property type="match status" value="1"/>
</dbReference>
<comment type="subunit">
    <text evidence="2 8">Homodimer.</text>
</comment>
<organism evidence="10 11">
    <name type="scientific">Methylococcus capsulatus</name>
    <dbReference type="NCBI Taxonomy" id="414"/>
    <lineage>
        <taxon>Bacteria</taxon>
        <taxon>Pseudomonadati</taxon>
        <taxon>Pseudomonadota</taxon>
        <taxon>Gammaproteobacteria</taxon>
        <taxon>Methylococcales</taxon>
        <taxon>Methylococcaceae</taxon>
        <taxon>Methylococcus</taxon>
    </lineage>
</organism>
<dbReference type="AlphaFoldDB" id="A0AA35V2Y2"/>
<feature type="binding site" evidence="8">
    <location>
        <position position="88"/>
    </location>
    <ligand>
        <name>Zn(2+)</name>
        <dbReference type="ChEBI" id="CHEBI:29105"/>
        <note>catalytic</note>
    </ligand>
</feature>
<dbReference type="EMBL" id="OX458332">
    <property type="protein sequence ID" value="CAI8775120.1"/>
    <property type="molecule type" value="Genomic_DNA"/>
</dbReference>
<reference evidence="10" key="1">
    <citation type="submission" date="2023-03" db="EMBL/GenBank/DDBJ databases">
        <authorList>
            <person name="Pearce D."/>
        </authorList>
    </citation>
    <scope>NUCLEOTIDE SEQUENCE</scope>
    <source>
        <strain evidence="10">Mc</strain>
    </source>
</reference>
<keyword evidence="5 8" id="KW-0378">Hydrolase</keyword>
<sequence>MGVSEPGSDEAWMRHALMLARTAETAGEVPIGAVLVKNGEILGEGHNQPISTHDPTAHAEIVALRAAGARLGNYRLVDTTLYVTLEPCAMCMGAILHARVGRLVFGAADPRRGAAISALRLIDAEFMNHRTELTGGLLAEECSQILRDFFRNRR</sequence>
<evidence type="ECO:0000256" key="5">
    <source>
        <dbReference type="ARBA" id="ARBA00022801"/>
    </source>
</evidence>
<evidence type="ECO:0000256" key="1">
    <source>
        <dbReference type="ARBA" id="ARBA00010669"/>
    </source>
</evidence>
<dbReference type="PANTHER" id="PTHR11079:SF202">
    <property type="entry name" value="TRNA-SPECIFIC ADENOSINE DEAMINASE"/>
    <property type="match status" value="1"/>
</dbReference>
<dbReference type="Proteomes" id="UP001158598">
    <property type="component" value="Chromosome"/>
</dbReference>
<dbReference type="EC" id="3.5.4.33" evidence="8"/>
<comment type="catalytic activity">
    <reaction evidence="7 8">
        <text>adenosine(34) in tRNA + H2O + H(+) = inosine(34) in tRNA + NH4(+)</text>
        <dbReference type="Rhea" id="RHEA:43168"/>
        <dbReference type="Rhea" id="RHEA-COMP:10373"/>
        <dbReference type="Rhea" id="RHEA-COMP:10374"/>
        <dbReference type="ChEBI" id="CHEBI:15377"/>
        <dbReference type="ChEBI" id="CHEBI:15378"/>
        <dbReference type="ChEBI" id="CHEBI:28938"/>
        <dbReference type="ChEBI" id="CHEBI:74411"/>
        <dbReference type="ChEBI" id="CHEBI:82852"/>
        <dbReference type="EC" id="3.5.4.33"/>
    </reaction>
</comment>
<dbReference type="InterPro" id="IPR058535">
    <property type="entry name" value="MafB19-deam"/>
</dbReference>
<comment type="similarity">
    <text evidence="1">Belongs to the cytidine and deoxycytidylate deaminase family. ADAT2 subfamily.</text>
</comment>
<dbReference type="NCBIfam" id="NF008113">
    <property type="entry name" value="PRK10860.1"/>
    <property type="match status" value="1"/>
</dbReference>
<dbReference type="PROSITE" id="PS00903">
    <property type="entry name" value="CYT_DCMP_DEAMINASES_1"/>
    <property type="match status" value="1"/>
</dbReference>
<comment type="cofactor">
    <cofactor evidence="8">
        <name>Zn(2+)</name>
        <dbReference type="ChEBI" id="CHEBI:29105"/>
    </cofactor>
    <text evidence="8">Binds 1 zinc ion per subunit.</text>
</comment>
<dbReference type="RefSeq" id="WP_218797118.1">
    <property type="nucleotide sequence ID" value="NZ_CP079096.1"/>
</dbReference>
<evidence type="ECO:0000256" key="7">
    <source>
        <dbReference type="ARBA" id="ARBA00048045"/>
    </source>
</evidence>
<evidence type="ECO:0000256" key="3">
    <source>
        <dbReference type="ARBA" id="ARBA00022694"/>
    </source>
</evidence>
<dbReference type="FunFam" id="3.40.140.10:FF:000005">
    <property type="entry name" value="tRNA-specific adenosine deaminase"/>
    <property type="match status" value="1"/>
</dbReference>
<evidence type="ECO:0000313" key="10">
    <source>
        <dbReference type="EMBL" id="CAI8775120.1"/>
    </source>
</evidence>
<keyword evidence="4 8" id="KW-0479">Metal-binding</keyword>
<dbReference type="InterPro" id="IPR002125">
    <property type="entry name" value="CMP_dCMP_dom"/>
</dbReference>
<dbReference type="PROSITE" id="PS51747">
    <property type="entry name" value="CYT_DCMP_DEAMINASES_2"/>
    <property type="match status" value="1"/>
</dbReference>
<protein>
    <recommendedName>
        <fullName evidence="8">tRNA-specific adenosine deaminase</fullName>
        <ecNumber evidence="8">3.5.4.33</ecNumber>
    </recommendedName>
</protein>
<dbReference type="InterPro" id="IPR016192">
    <property type="entry name" value="APOBEC/CMP_deaminase_Zn-bd"/>
</dbReference>
<evidence type="ECO:0000259" key="9">
    <source>
        <dbReference type="PROSITE" id="PS51747"/>
    </source>
</evidence>
<evidence type="ECO:0000256" key="6">
    <source>
        <dbReference type="ARBA" id="ARBA00022833"/>
    </source>
</evidence>
<dbReference type="Pfam" id="PF14437">
    <property type="entry name" value="MafB19-deam"/>
    <property type="match status" value="1"/>
</dbReference>
<dbReference type="HAMAP" id="MF_00972">
    <property type="entry name" value="tRNA_aden_deaminase"/>
    <property type="match status" value="1"/>
</dbReference>
<dbReference type="GO" id="GO:0052717">
    <property type="term" value="F:tRNA-specific adenosine-34 deaminase activity"/>
    <property type="evidence" value="ECO:0007669"/>
    <property type="project" value="UniProtKB-UniRule"/>
</dbReference>
<keyword evidence="3 8" id="KW-0819">tRNA processing</keyword>
<keyword evidence="6 8" id="KW-0862">Zinc</keyword>
<evidence type="ECO:0000256" key="8">
    <source>
        <dbReference type="HAMAP-Rule" id="MF_00972"/>
    </source>
</evidence>
<dbReference type="GO" id="GO:0002100">
    <property type="term" value="P:tRNA wobble adenosine to inosine editing"/>
    <property type="evidence" value="ECO:0007669"/>
    <property type="project" value="UniProtKB-UniRule"/>
</dbReference>
<feature type="active site" description="Proton donor" evidence="8">
    <location>
        <position position="60"/>
    </location>
</feature>
<evidence type="ECO:0000313" key="11">
    <source>
        <dbReference type="Proteomes" id="UP001158598"/>
    </source>
</evidence>
<name>A0AA35V2Y2_METCP</name>
<proteinExistence type="inferred from homology"/>
<gene>
    <name evidence="8 10" type="primary">tadA</name>
    <name evidence="10" type="ORF">MCNOR_1095</name>
</gene>
<comment type="function">
    <text evidence="8">Catalyzes the deamination of adenosine to inosine at the wobble position 34 of tRNA(Arg2).</text>
</comment>
<evidence type="ECO:0000256" key="4">
    <source>
        <dbReference type="ARBA" id="ARBA00022723"/>
    </source>
</evidence>
<accession>A0AA35V2Y2</accession>
<feature type="domain" description="CMP/dCMP-type deaminase" evidence="9">
    <location>
        <begin position="7"/>
        <end position="118"/>
    </location>
</feature>